<dbReference type="RefSeq" id="WP_194416779.1">
    <property type="nucleotide sequence ID" value="NZ_JACXXJ020000005.1"/>
</dbReference>
<evidence type="ECO:0000259" key="4">
    <source>
        <dbReference type="PROSITE" id="PS50943"/>
    </source>
</evidence>
<dbReference type="EMBL" id="JACXXJ020000005">
    <property type="protein sequence ID" value="MBF2715825.1"/>
    <property type="molecule type" value="Genomic_DNA"/>
</dbReference>
<evidence type="ECO:0000256" key="2">
    <source>
        <dbReference type="ARBA" id="ARBA00023125"/>
    </source>
</evidence>
<name>A0AAE2RC94_AGRVI</name>
<dbReference type="PANTHER" id="PTHR40661:SF3">
    <property type="entry name" value="FELS-1 PROPHAGE TRANSCRIPTIONAL REGULATOR"/>
    <property type="match status" value="1"/>
</dbReference>
<keyword evidence="3" id="KW-0804">Transcription</keyword>
<feature type="domain" description="HTH cro/C1-type" evidence="4">
    <location>
        <begin position="16"/>
        <end position="59"/>
    </location>
</feature>
<evidence type="ECO:0000256" key="1">
    <source>
        <dbReference type="ARBA" id="ARBA00023015"/>
    </source>
</evidence>
<dbReference type="InterPro" id="IPR010982">
    <property type="entry name" value="Lambda_DNA-bd_dom_sf"/>
</dbReference>
<dbReference type="Pfam" id="PF00717">
    <property type="entry name" value="Peptidase_S24"/>
    <property type="match status" value="1"/>
</dbReference>
<proteinExistence type="predicted"/>
<dbReference type="CDD" id="cd06462">
    <property type="entry name" value="Peptidase_S24_S26"/>
    <property type="match status" value="1"/>
</dbReference>
<dbReference type="InterPro" id="IPR036286">
    <property type="entry name" value="LexA/Signal_pep-like_sf"/>
</dbReference>
<keyword evidence="2" id="KW-0238">DNA-binding</keyword>
<keyword evidence="1" id="KW-0805">Transcription regulation</keyword>
<reference evidence="5" key="1">
    <citation type="submission" date="2020-11" db="EMBL/GenBank/DDBJ databases">
        <title>Agrobacterium vitis strain K377 genome.</title>
        <authorList>
            <person name="Xi H."/>
        </authorList>
    </citation>
    <scope>NUCLEOTIDE SEQUENCE</scope>
    <source>
        <strain evidence="5">K377</strain>
    </source>
</reference>
<dbReference type="GO" id="GO:0003677">
    <property type="term" value="F:DNA binding"/>
    <property type="evidence" value="ECO:0007669"/>
    <property type="project" value="UniProtKB-KW"/>
</dbReference>
<protein>
    <recommendedName>
        <fullName evidence="4">HTH cro/C1-type domain-containing protein</fullName>
    </recommendedName>
</protein>
<sequence length="213" mass="23794">MEPRDEVTGDIVVDRLRRLIKEEGWKQWQAAENVGATQSVVSKWLRNENRPKRKNAELINALYTERFKYPDDPLAVREGQDVMAQSITMSSANGRVSVIPDQLGGTWVIPTHVGSRMGAGLRVYQMVGDSMEPSIQRGSSVFVDTKNASITTDDIYAIKVSDGVAFKRIKIMPKPNEIMMISDNRAAYGDPVVIQKSGIEILGRVVAIFTRRD</sequence>
<dbReference type="InterPro" id="IPR001387">
    <property type="entry name" value="Cro/C1-type_HTH"/>
</dbReference>
<dbReference type="Gene3D" id="1.10.260.40">
    <property type="entry name" value="lambda repressor-like DNA-binding domains"/>
    <property type="match status" value="1"/>
</dbReference>
<organism evidence="5 6">
    <name type="scientific">Agrobacterium vitis</name>
    <name type="common">Rhizobium vitis</name>
    <dbReference type="NCBI Taxonomy" id="373"/>
    <lineage>
        <taxon>Bacteria</taxon>
        <taxon>Pseudomonadati</taxon>
        <taxon>Pseudomonadota</taxon>
        <taxon>Alphaproteobacteria</taxon>
        <taxon>Hyphomicrobiales</taxon>
        <taxon>Rhizobiaceae</taxon>
        <taxon>Rhizobium/Agrobacterium group</taxon>
        <taxon>Agrobacterium</taxon>
    </lineage>
</organism>
<accession>A0AAE2RC94</accession>
<evidence type="ECO:0000313" key="5">
    <source>
        <dbReference type="EMBL" id="MBF2715825.1"/>
    </source>
</evidence>
<dbReference type="PROSITE" id="PS50943">
    <property type="entry name" value="HTH_CROC1"/>
    <property type="match status" value="1"/>
</dbReference>
<dbReference type="SUPFAM" id="SSF51306">
    <property type="entry name" value="LexA/Signal peptidase"/>
    <property type="match status" value="1"/>
</dbReference>
<dbReference type="SUPFAM" id="SSF47413">
    <property type="entry name" value="lambda repressor-like DNA-binding domains"/>
    <property type="match status" value="1"/>
</dbReference>
<evidence type="ECO:0000256" key="3">
    <source>
        <dbReference type="ARBA" id="ARBA00023163"/>
    </source>
</evidence>
<dbReference type="AlphaFoldDB" id="A0AAE2RC94"/>
<dbReference type="Proteomes" id="UP000655037">
    <property type="component" value="Unassembled WGS sequence"/>
</dbReference>
<dbReference type="CDD" id="cd00093">
    <property type="entry name" value="HTH_XRE"/>
    <property type="match status" value="1"/>
</dbReference>
<comment type="caution">
    <text evidence="5">The sequence shown here is derived from an EMBL/GenBank/DDBJ whole genome shotgun (WGS) entry which is preliminary data.</text>
</comment>
<evidence type="ECO:0000313" key="6">
    <source>
        <dbReference type="Proteomes" id="UP000655037"/>
    </source>
</evidence>
<dbReference type="PANTHER" id="PTHR40661">
    <property type="match status" value="1"/>
</dbReference>
<dbReference type="InterPro" id="IPR015927">
    <property type="entry name" value="Peptidase_S24_S26A/B/C"/>
</dbReference>
<dbReference type="Gene3D" id="2.10.109.10">
    <property type="entry name" value="Umud Fragment, subunit A"/>
    <property type="match status" value="1"/>
</dbReference>
<gene>
    <name evidence="5" type="ORF">IEI95_016530</name>
</gene>